<proteinExistence type="predicted"/>
<dbReference type="Proteomes" id="UP000887116">
    <property type="component" value="Unassembled WGS sequence"/>
</dbReference>
<sequence length="130" mass="14783">MLTGDETWCNHFEPSKQAVETSPPPKESKRPCTPVLVRLCVWDVLLFGPQGPLLLVEFLERETITYAQLYQTTLQKLRRAIKSQHPGMLSNGIILLHDNAHPHTASALKTTLHQLRWETLEHLPQSPVSE</sequence>
<keyword evidence="2" id="KW-1185">Reference proteome</keyword>
<protein>
    <submittedName>
        <fullName evidence="1">Mariner Mos1 transposase</fullName>
    </submittedName>
</protein>
<dbReference type="GO" id="GO:0003676">
    <property type="term" value="F:nucleic acid binding"/>
    <property type="evidence" value="ECO:0007669"/>
    <property type="project" value="InterPro"/>
</dbReference>
<dbReference type="OrthoDB" id="6431382at2759"/>
<dbReference type="AlphaFoldDB" id="A0A8X6GK32"/>
<dbReference type="InterPro" id="IPR001888">
    <property type="entry name" value="Transposase_1"/>
</dbReference>
<evidence type="ECO:0000313" key="2">
    <source>
        <dbReference type="Proteomes" id="UP000887116"/>
    </source>
</evidence>
<dbReference type="Gene3D" id="3.30.420.10">
    <property type="entry name" value="Ribonuclease H-like superfamily/Ribonuclease H"/>
    <property type="match status" value="1"/>
</dbReference>
<accession>A0A8X6GK32</accession>
<dbReference type="EMBL" id="BMAO01002897">
    <property type="protein sequence ID" value="GFQ84148.1"/>
    <property type="molecule type" value="Genomic_DNA"/>
</dbReference>
<dbReference type="InterPro" id="IPR052709">
    <property type="entry name" value="Transposase-MT_Hybrid"/>
</dbReference>
<evidence type="ECO:0000313" key="1">
    <source>
        <dbReference type="EMBL" id="GFQ84148.1"/>
    </source>
</evidence>
<dbReference type="PANTHER" id="PTHR46060:SF1">
    <property type="entry name" value="MARINER MOS1 TRANSPOSASE-LIKE PROTEIN"/>
    <property type="match status" value="1"/>
</dbReference>
<gene>
    <name evidence="1" type="primary">marinerT_130</name>
    <name evidence="1" type="ORF">TNCT_248921</name>
</gene>
<name>A0A8X6GK32_TRICU</name>
<dbReference type="Pfam" id="PF01359">
    <property type="entry name" value="Transposase_1"/>
    <property type="match status" value="1"/>
</dbReference>
<dbReference type="InterPro" id="IPR036397">
    <property type="entry name" value="RNaseH_sf"/>
</dbReference>
<organism evidence="1 2">
    <name type="scientific">Trichonephila clavata</name>
    <name type="common">Joro spider</name>
    <name type="synonym">Nephila clavata</name>
    <dbReference type="NCBI Taxonomy" id="2740835"/>
    <lineage>
        <taxon>Eukaryota</taxon>
        <taxon>Metazoa</taxon>
        <taxon>Ecdysozoa</taxon>
        <taxon>Arthropoda</taxon>
        <taxon>Chelicerata</taxon>
        <taxon>Arachnida</taxon>
        <taxon>Araneae</taxon>
        <taxon>Araneomorphae</taxon>
        <taxon>Entelegynae</taxon>
        <taxon>Araneoidea</taxon>
        <taxon>Nephilidae</taxon>
        <taxon>Trichonephila</taxon>
    </lineage>
</organism>
<reference evidence="1" key="1">
    <citation type="submission" date="2020-07" db="EMBL/GenBank/DDBJ databases">
        <title>Multicomponent nature underlies the extraordinary mechanical properties of spider dragline silk.</title>
        <authorList>
            <person name="Kono N."/>
            <person name="Nakamura H."/>
            <person name="Mori M."/>
            <person name="Yoshida Y."/>
            <person name="Ohtoshi R."/>
            <person name="Malay A.D."/>
            <person name="Moran D.A.P."/>
            <person name="Tomita M."/>
            <person name="Numata K."/>
            <person name="Arakawa K."/>
        </authorList>
    </citation>
    <scope>NUCLEOTIDE SEQUENCE</scope>
</reference>
<dbReference type="PANTHER" id="PTHR46060">
    <property type="entry name" value="MARINER MOS1 TRANSPOSASE-LIKE PROTEIN"/>
    <property type="match status" value="1"/>
</dbReference>
<comment type="caution">
    <text evidence="1">The sequence shown here is derived from an EMBL/GenBank/DDBJ whole genome shotgun (WGS) entry which is preliminary data.</text>
</comment>